<proteinExistence type="inferred from homology"/>
<comment type="cofactor">
    <cofactor evidence="6">
        <name>Zn(2+)</name>
        <dbReference type="ChEBI" id="CHEBI:29105"/>
    </cofactor>
    <text evidence="6">Binds 1 zinc ion per subunit.</text>
</comment>
<evidence type="ECO:0000256" key="3">
    <source>
        <dbReference type="ARBA" id="ARBA00022801"/>
    </source>
</evidence>
<dbReference type="InterPro" id="IPR032456">
    <property type="entry name" value="Peptidase_M48_N"/>
</dbReference>
<evidence type="ECO:0000256" key="4">
    <source>
        <dbReference type="ARBA" id="ARBA00022833"/>
    </source>
</evidence>
<keyword evidence="3 6" id="KW-0378">Hydrolase</keyword>
<organism evidence="10 11">
    <name type="scientific">Sporichthya brevicatena</name>
    <dbReference type="NCBI Taxonomy" id="171442"/>
    <lineage>
        <taxon>Bacteria</taxon>
        <taxon>Bacillati</taxon>
        <taxon>Actinomycetota</taxon>
        <taxon>Actinomycetes</taxon>
        <taxon>Sporichthyales</taxon>
        <taxon>Sporichthyaceae</taxon>
        <taxon>Sporichthya</taxon>
    </lineage>
</organism>
<feature type="transmembrane region" description="Helical" evidence="7">
    <location>
        <begin position="65"/>
        <end position="86"/>
    </location>
</feature>
<keyword evidence="4 6" id="KW-0862">Zinc</keyword>
<evidence type="ECO:0000259" key="9">
    <source>
        <dbReference type="Pfam" id="PF16491"/>
    </source>
</evidence>
<sequence length="439" mass="47102">MSQKSDPRRPALIAFAVLFVVLIAVIVTTTPWETLPEPPGGRVPVDATRDYAPADIALEDRYHRWLWPAVLAGSFVTLLVTALLGFTPIGARIVRAVARPLGGGTVAKLVLGSLAAVAIPFLAALPLSIWRENIQRDYGLIVRGWGDYALDLTKSYGLLAAMTLIGLSVLYVLMRRFPRRWWAPGAVGGAVLVVASSFVYPLVVEPAFHDFSSLPEGELRSSLLAMAAQDGVEVDDVLVADESKRSTRLNAYVSGIGSSRRVVLYDTTVDKLPPAEIRQIVAHEFGHVKDNDVLDGTLVGALGAATGVCVLYLAITSPRLRRRAGVDDPADPASLALVLAVVAVVVAVSTPVGLAVSRKVEARADVHALDLTRDPATLIAMQRRLSAANLGDVDPPWIVTFLRSTHPVGPTRIANARTWARLHGVPEPPDQADVPIPRR</sequence>
<comment type="caution">
    <text evidence="10">The sequence shown here is derived from an EMBL/GenBank/DDBJ whole genome shotgun (WGS) entry which is preliminary data.</text>
</comment>
<feature type="transmembrane region" description="Helical" evidence="7">
    <location>
        <begin position="106"/>
        <end position="130"/>
    </location>
</feature>
<gene>
    <name evidence="10" type="ORF">GCM10009547_37510</name>
</gene>
<evidence type="ECO:0000256" key="5">
    <source>
        <dbReference type="ARBA" id="ARBA00023049"/>
    </source>
</evidence>
<dbReference type="EMBL" id="BAAAHE010000037">
    <property type="protein sequence ID" value="GAA0630239.1"/>
    <property type="molecule type" value="Genomic_DNA"/>
</dbReference>
<keyword evidence="2" id="KW-0479">Metal-binding</keyword>
<feature type="transmembrane region" description="Helical" evidence="7">
    <location>
        <begin position="297"/>
        <end position="315"/>
    </location>
</feature>
<feature type="domain" description="CAAX prenyl protease 1 N-terminal" evidence="9">
    <location>
        <begin position="74"/>
        <end position="209"/>
    </location>
</feature>
<keyword evidence="1 6" id="KW-0645">Protease</keyword>
<dbReference type="InterPro" id="IPR001915">
    <property type="entry name" value="Peptidase_M48"/>
</dbReference>
<feature type="transmembrane region" description="Helical" evidence="7">
    <location>
        <begin position="335"/>
        <end position="356"/>
    </location>
</feature>
<name>A0ABN1H6G0_9ACTN</name>
<evidence type="ECO:0000313" key="10">
    <source>
        <dbReference type="EMBL" id="GAA0630239.1"/>
    </source>
</evidence>
<dbReference type="Gene3D" id="3.30.2010.10">
    <property type="entry name" value="Metalloproteases ('zincins'), catalytic domain"/>
    <property type="match status" value="1"/>
</dbReference>
<feature type="transmembrane region" description="Helical" evidence="7">
    <location>
        <begin position="12"/>
        <end position="32"/>
    </location>
</feature>
<evidence type="ECO:0000259" key="8">
    <source>
        <dbReference type="Pfam" id="PF01435"/>
    </source>
</evidence>
<keyword evidence="7" id="KW-1133">Transmembrane helix</keyword>
<dbReference type="Pfam" id="PF16491">
    <property type="entry name" value="Peptidase_M48_N"/>
    <property type="match status" value="1"/>
</dbReference>
<reference evidence="10 11" key="1">
    <citation type="journal article" date="2019" name="Int. J. Syst. Evol. Microbiol.">
        <title>The Global Catalogue of Microorganisms (GCM) 10K type strain sequencing project: providing services to taxonomists for standard genome sequencing and annotation.</title>
        <authorList>
            <consortium name="The Broad Institute Genomics Platform"/>
            <consortium name="The Broad Institute Genome Sequencing Center for Infectious Disease"/>
            <person name="Wu L."/>
            <person name="Ma J."/>
        </authorList>
    </citation>
    <scope>NUCLEOTIDE SEQUENCE [LARGE SCALE GENOMIC DNA]</scope>
    <source>
        <strain evidence="10 11">JCM 10671</strain>
    </source>
</reference>
<dbReference type="PANTHER" id="PTHR10120">
    <property type="entry name" value="CAAX PRENYL PROTEASE 1"/>
    <property type="match status" value="1"/>
</dbReference>
<dbReference type="InterPro" id="IPR027057">
    <property type="entry name" value="CAXX_Prtase_1"/>
</dbReference>
<keyword evidence="11" id="KW-1185">Reference proteome</keyword>
<feature type="domain" description="Peptidase M48" evidence="8">
    <location>
        <begin position="215"/>
        <end position="419"/>
    </location>
</feature>
<accession>A0ABN1H6G0</accession>
<protein>
    <submittedName>
        <fullName evidence="10">M48 family metallopeptidase</fullName>
    </submittedName>
</protein>
<dbReference type="Pfam" id="PF01435">
    <property type="entry name" value="Peptidase_M48"/>
    <property type="match status" value="1"/>
</dbReference>
<feature type="transmembrane region" description="Helical" evidence="7">
    <location>
        <begin position="181"/>
        <end position="203"/>
    </location>
</feature>
<evidence type="ECO:0000256" key="6">
    <source>
        <dbReference type="RuleBase" id="RU003983"/>
    </source>
</evidence>
<evidence type="ECO:0000256" key="2">
    <source>
        <dbReference type="ARBA" id="ARBA00022723"/>
    </source>
</evidence>
<dbReference type="Proteomes" id="UP001500957">
    <property type="component" value="Unassembled WGS sequence"/>
</dbReference>
<comment type="similarity">
    <text evidence="6">Belongs to the peptidase M48 family.</text>
</comment>
<evidence type="ECO:0000256" key="1">
    <source>
        <dbReference type="ARBA" id="ARBA00022670"/>
    </source>
</evidence>
<keyword evidence="7" id="KW-0472">Membrane</keyword>
<keyword evidence="7" id="KW-0812">Transmembrane</keyword>
<keyword evidence="5 6" id="KW-0482">Metalloprotease</keyword>
<feature type="transmembrane region" description="Helical" evidence="7">
    <location>
        <begin position="155"/>
        <end position="174"/>
    </location>
</feature>
<evidence type="ECO:0000313" key="11">
    <source>
        <dbReference type="Proteomes" id="UP001500957"/>
    </source>
</evidence>
<dbReference type="RefSeq" id="WP_344607572.1">
    <property type="nucleotide sequence ID" value="NZ_BAAAHE010000037.1"/>
</dbReference>
<evidence type="ECO:0000256" key="7">
    <source>
        <dbReference type="SAM" id="Phobius"/>
    </source>
</evidence>
<dbReference type="CDD" id="cd07343">
    <property type="entry name" value="M48A_Zmpste24p_like"/>
    <property type="match status" value="1"/>
</dbReference>